<evidence type="ECO:0000313" key="8">
    <source>
        <dbReference type="EMBL" id="SEJ27054.1"/>
    </source>
</evidence>
<feature type="transmembrane region" description="Helical" evidence="6">
    <location>
        <begin position="259"/>
        <end position="278"/>
    </location>
</feature>
<evidence type="ECO:0000259" key="7">
    <source>
        <dbReference type="PROSITE" id="PS50850"/>
    </source>
</evidence>
<feature type="transmembrane region" description="Helical" evidence="6">
    <location>
        <begin position="224"/>
        <end position="247"/>
    </location>
</feature>
<feature type="domain" description="Major facilitator superfamily (MFS) profile" evidence="7">
    <location>
        <begin position="13"/>
        <end position="397"/>
    </location>
</feature>
<dbReference type="Proteomes" id="UP000183529">
    <property type="component" value="Unassembled WGS sequence"/>
</dbReference>
<feature type="transmembrane region" description="Helical" evidence="6">
    <location>
        <begin position="309"/>
        <end position="333"/>
    </location>
</feature>
<feature type="transmembrane region" description="Helical" evidence="6">
    <location>
        <begin position="104"/>
        <end position="124"/>
    </location>
</feature>
<accession>A0AAQ1GD43</accession>
<dbReference type="EMBL" id="FNZM01000003">
    <property type="protein sequence ID" value="SEJ27054.1"/>
    <property type="molecule type" value="Genomic_DNA"/>
</dbReference>
<comment type="caution">
    <text evidence="8">The sequence shown here is derived from an EMBL/GenBank/DDBJ whole genome shotgun (WGS) entry which is preliminary data.</text>
</comment>
<dbReference type="RefSeq" id="WP_074982129.1">
    <property type="nucleotide sequence ID" value="NZ_CADFGN010000001.1"/>
</dbReference>
<dbReference type="InterPro" id="IPR036259">
    <property type="entry name" value="MFS_trans_sf"/>
</dbReference>
<dbReference type="SUPFAM" id="SSF103473">
    <property type="entry name" value="MFS general substrate transporter"/>
    <property type="match status" value="1"/>
</dbReference>
<evidence type="ECO:0000256" key="1">
    <source>
        <dbReference type="ARBA" id="ARBA00004651"/>
    </source>
</evidence>
<feature type="transmembrane region" description="Helical" evidence="6">
    <location>
        <begin position="136"/>
        <end position="159"/>
    </location>
</feature>
<dbReference type="InterPro" id="IPR020846">
    <property type="entry name" value="MFS_dom"/>
</dbReference>
<feature type="transmembrane region" description="Helical" evidence="6">
    <location>
        <begin position="285"/>
        <end position="303"/>
    </location>
</feature>
<feature type="transmembrane region" description="Helical" evidence="6">
    <location>
        <begin position="78"/>
        <end position="98"/>
    </location>
</feature>
<dbReference type="InterPro" id="IPR050189">
    <property type="entry name" value="MFS_Efflux_Transporters"/>
</dbReference>
<dbReference type="CDD" id="cd17324">
    <property type="entry name" value="MFS_NepI_like"/>
    <property type="match status" value="1"/>
</dbReference>
<feature type="transmembrane region" description="Helical" evidence="6">
    <location>
        <begin position="371"/>
        <end position="392"/>
    </location>
</feature>
<dbReference type="Pfam" id="PF07690">
    <property type="entry name" value="MFS_1"/>
    <property type="match status" value="1"/>
</dbReference>
<evidence type="ECO:0000256" key="2">
    <source>
        <dbReference type="ARBA" id="ARBA00022475"/>
    </source>
</evidence>
<reference evidence="8 9" key="1">
    <citation type="submission" date="2016-10" db="EMBL/GenBank/DDBJ databases">
        <authorList>
            <person name="Varghese N."/>
            <person name="Submissions S."/>
        </authorList>
    </citation>
    <scope>NUCLEOTIDE SEQUENCE [LARGE SCALE GENOMIC DNA]</scope>
    <source>
        <strain evidence="8 9">LMG 22274</strain>
    </source>
</reference>
<feature type="transmembrane region" description="Helical" evidence="6">
    <location>
        <begin position="53"/>
        <end position="71"/>
    </location>
</feature>
<dbReference type="AlphaFoldDB" id="A0AAQ1GD43"/>
<evidence type="ECO:0000256" key="5">
    <source>
        <dbReference type="ARBA" id="ARBA00023136"/>
    </source>
</evidence>
<dbReference type="PROSITE" id="PS50850">
    <property type="entry name" value="MFS"/>
    <property type="match status" value="1"/>
</dbReference>
<name>A0AAQ1GD43_9BURK</name>
<evidence type="ECO:0000256" key="4">
    <source>
        <dbReference type="ARBA" id="ARBA00022989"/>
    </source>
</evidence>
<keyword evidence="3 6" id="KW-0812">Transmembrane</keyword>
<dbReference type="GO" id="GO:0022857">
    <property type="term" value="F:transmembrane transporter activity"/>
    <property type="evidence" value="ECO:0007669"/>
    <property type="project" value="InterPro"/>
</dbReference>
<evidence type="ECO:0000313" key="9">
    <source>
        <dbReference type="Proteomes" id="UP000183529"/>
    </source>
</evidence>
<feature type="transmembrane region" description="Helical" evidence="6">
    <location>
        <begin position="165"/>
        <end position="187"/>
    </location>
</feature>
<dbReference type="InterPro" id="IPR011701">
    <property type="entry name" value="MFS"/>
</dbReference>
<proteinExistence type="predicted"/>
<comment type="subcellular location">
    <subcellularLocation>
        <location evidence="1">Cell membrane</location>
        <topology evidence="1">Multi-pass membrane protein</topology>
    </subcellularLocation>
</comment>
<dbReference type="PANTHER" id="PTHR43124">
    <property type="entry name" value="PURINE EFFLUX PUMP PBUE"/>
    <property type="match status" value="1"/>
</dbReference>
<dbReference type="GO" id="GO:0005886">
    <property type="term" value="C:plasma membrane"/>
    <property type="evidence" value="ECO:0007669"/>
    <property type="project" value="UniProtKB-SubCell"/>
</dbReference>
<protein>
    <submittedName>
        <fullName evidence="8">Predicted arabinose efflux permease, MFS family</fullName>
    </submittedName>
</protein>
<dbReference type="PANTHER" id="PTHR43124:SF3">
    <property type="entry name" value="CHLORAMPHENICOL EFFLUX PUMP RV0191"/>
    <property type="match status" value="1"/>
</dbReference>
<keyword evidence="4 6" id="KW-1133">Transmembrane helix</keyword>
<sequence length="416" mass="43133">MTPAIDARLPLAKLLPLSLAAFVTILTEALPAGLLAQMAQGLGVSPSAVGQTVTAYAAGSLLAAIPLVALTQRLRRRPLLLTAIAGFVVTNAFTALSHSYALTLVARFIAGVSAGLIWALLAGYAARMVPEHRKGAAIAVAMAGTPLALSLGVPAGTLLGTWTGWRAAFCVMSVLAVALLVWVRAIVPDFAGQTQGKTQEKTQEKTQTQRPASRSALSLPGVRAVLLVVLTFVLAHNLLYTYIASFLATADMSDSIDRVLLTFGIASLFGILIVGVGIDRHLRTLTLASTLLFAVATLMLARAGHAQTLVYASVAAWGLAFGGAATLFQTALAHAAGEATDAAQAVLVTVWNAAIAGGGMIGGVLLDRFSIAAFFPVLLGLLCVTFVTVWLAKSTGFPARHPQNPTEPAHAERSSQ</sequence>
<organism evidence="8 9">
    <name type="scientific">Paraburkholderia tropica</name>
    <dbReference type="NCBI Taxonomy" id="92647"/>
    <lineage>
        <taxon>Bacteria</taxon>
        <taxon>Pseudomonadati</taxon>
        <taxon>Pseudomonadota</taxon>
        <taxon>Betaproteobacteria</taxon>
        <taxon>Burkholderiales</taxon>
        <taxon>Burkholderiaceae</taxon>
        <taxon>Paraburkholderia</taxon>
    </lineage>
</organism>
<feature type="transmembrane region" description="Helical" evidence="6">
    <location>
        <begin position="345"/>
        <end position="365"/>
    </location>
</feature>
<keyword evidence="2" id="KW-1003">Cell membrane</keyword>
<dbReference type="Gene3D" id="1.20.1250.20">
    <property type="entry name" value="MFS general substrate transporter like domains"/>
    <property type="match status" value="1"/>
</dbReference>
<gene>
    <name evidence="8" type="ORF">SAMN05216550_103401</name>
</gene>
<evidence type="ECO:0000256" key="3">
    <source>
        <dbReference type="ARBA" id="ARBA00022692"/>
    </source>
</evidence>
<keyword evidence="5 6" id="KW-0472">Membrane</keyword>
<evidence type="ECO:0000256" key="6">
    <source>
        <dbReference type="SAM" id="Phobius"/>
    </source>
</evidence>